<comment type="caution">
    <text evidence="1">The sequence shown here is derived from an EMBL/GenBank/DDBJ whole genome shotgun (WGS) entry which is preliminary data.</text>
</comment>
<dbReference type="RefSeq" id="WP_048691529.1">
    <property type="nucleotide sequence ID" value="NZ_KQ130487.1"/>
</dbReference>
<gene>
    <name evidence="1" type="ORF">XM47_08280</name>
</gene>
<evidence type="ECO:0000313" key="1">
    <source>
        <dbReference type="EMBL" id="KMT65680.1"/>
    </source>
</evidence>
<name>A0A0J8GSA0_9ALTE</name>
<dbReference type="OrthoDB" id="6388974at2"/>
<protein>
    <submittedName>
        <fullName evidence="1">Uncharacterized protein</fullName>
    </submittedName>
</protein>
<evidence type="ECO:0000313" key="2">
    <source>
        <dbReference type="Proteomes" id="UP000037600"/>
    </source>
</evidence>
<dbReference type="Proteomes" id="UP000037600">
    <property type="component" value="Unassembled WGS sequence"/>
</dbReference>
<dbReference type="AlphaFoldDB" id="A0A0J8GSA0"/>
<dbReference type="EMBL" id="LAZL01000010">
    <property type="protein sequence ID" value="KMT65680.1"/>
    <property type="molecule type" value="Genomic_DNA"/>
</dbReference>
<accession>A0A0J8GSA0</accession>
<keyword evidence="2" id="KW-1185">Reference proteome</keyword>
<organism evidence="1 2">
    <name type="scientific">Catenovulum maritimum</name>
    <dbReference type="NCBI Taxonomy" id="1513271"/>
    <lineage>
        <taxon>Bacteria</taxon>
        <taxon>Pseudomonadati</taxon>
        <taxon>Pseudomonadota</taxon>
        <taxon>Gammaproteobacteria</taxon>
        <taxon>Alteromonadales</taxon>
        <taxon>Alteromonadaceae</taxon>
        <taxon>Catenovulum</taxon>
    </lineage>
</organism>
<sequence length="105" mass="11910">MSLESAFQYVFDVICKLHLENKNISVATVRNSMTTKAPLPVITKAIASFKENPEQYLSVYQPTEAPEEKTQVEVNVNPKPELEERVKQLEQQVAFLTEQLAKLTS</sequence>
<reference evidence="1 2" key="1">
    <citation type="submission" date="2015-04" db="EMBL/GenBank/DDBJ databases">
        <title>Draft Genome Sequence of the Novel Agar-Digesting Marine Bacterium Q1.</title>
        <authorList>
            <person name="Li Y."/>
            <person name="Li D."/>
            <person name="Chen G."/>
            <person name="Du Z."/>
        </authorList>
    </citation>
    <scope>NUCLEOTIDE SEQUENCE [LARGE SCALE GENOMIC DNA]</scope>
    <source>
        <strain evidence="1 2">Q1</strain>
    </source>
</reference>
<proteinExistence type="predicted"/>